<evidence type="ECO:0000256" key="1">
    <source>
        <dbReference type="ARBA" id="ARBA00004766"/>
    </source>
</evidence>
<dbReference type="GO" id="GO:0005829">
    <property type="term" value="C:cytosol"/>
    <property type="evidence" value="ECO:0007669"/>
    <property type="project" value="TreeGrafter"/>
</dbReference>
<name>A0A362X4M0_9FLAO</name>
<dbReference type="EMBL" id="PVEO01000001">
    <property type="protein sequence ID" value="PQV51697.1"/>
    <property type="molecule type" value="Genomic_DNA"/>
</dbReference>
<organism evidence="13 14">
    <name type="scientific">Jejuia pallidilutea</name>
    <dbReference type="NCBI Taxonomy" id="504487"/>
    <lineage>
        <taxon>Bacteria</taxon>
        <taxon>Pseudomonadati</taxon>
        <taxon>Bacteroidota</taxon>
        <taxon>Flavobacteriia</taxon>
        <taxon>Flavobacteriales</taxon>
        <taxon>Flavobacteriaceae</taxon>
        <taxon>Jejuia</taxon>
    </lineage>
</organism>
<keyword evidence="6 8" id="KW-0067">ATP-binding</keyword>
<dbReference type="GO" id="GO:0005524">
    <property type="term" value="F:ATP binding"/>
    <property type="evidence" value="ECO:0007669"/>
    <property type="project" value="UniProtKB-KW"/>
</dbReference>
<dbReference type="PIRSF" id="PIRSF000726">
    <property type="entry name" value="Asp_kin"/>
    <property type="match status" value="1"/>
</dbReference>
<dbReference type="InterPro" id="IPR045865">
    <property type="entry name" value="ACT-like_dom_sf"/>
</dbReference>
<evidence type="ECO:0000256" key="10">
    <source>
        <dbReference type="RuleBase" id="RU004249"/>
    </source>
</evidence>
<reference evidence="13 14" key="1">
    <citation type="submission" date="2018-02" db="EMBL/GenBank/DDBJ databases">
        <title>Genomic Encyclopedia of Archaeal and Bacterial Type Strains, Phase II (KMG-II): from individual species to whole genera.</title>
        <authorList>
            <person name="Goeker M."/>
        </authorList>
    </citation>
    <scope>NUCLEOTIDE SEQUENCE [LARGE SCALE GENOMIC DNA]</scope>
    <source>
        <strain evidence="13 14">DSM 21165</strain>
    </source>
</reference>
<dbReference type="SUPFAM" id="SSF53633">
    <property type="entry name" value="Carbamate kinase-like"/>
    <property type="match status" value="1"/>
</dbReference>
<dbReference type="PANTHER" id="PTHR21499:SF59">
    <property type="entry name" value="ASPARTOKINASE"/>
    <property type="match status" value="1"/>
</dbReference>
<feature type="binding site" evidence="8">
    <location>
        <begin position="20"/>
        <end position="23"/>
    </location>
    <ligand>
        <name>ATP</name>
        <dbReference type="ChEBI" id="CHEBI:30616"/>
    </ligand>
</feature>
<dbReference type="Gene3D" id="3.40.1160.10">
    <property type="entry name" value="Acetylglutamate kinase-like"/>
    <property type="match status" value="1"/>
</dbReference>
<dbReference type="GO" id="GO:0009089">
    <property type="term" value="P:lysine biosynthetic process via diaminopimelate"/>
    <property type="evidence" value="ECO:0007669"/>
    <property type="project" value="UniProtKB-UniPathway"/>
</dbReference>
<dbReference type="GO" id="GO:0004072">
    <property type="term" value="F:aspartate kinase activity"/>
    <property type="evidence" value="ECO:0007669"/>
    <property type="project" value="UniProtKB-EC"/>
</dbReference>
<evidence type="ECO:0000256" key="6">
    <source>
        <dbReference type="ARBA" id="ARBA00022840"/>
    </source>
</evidence>
<evidence type="ECO:0000256" key="5">
    <source>
        <dbReference type="ARBA" id="ARBA00022777"/>
    </source>
</evidence>
<evidence type="ECO:0000256" key="8">
    <source>
        <dbReference type="PIRSR" id="PIRSR000726-1"/>
    </source>
</evidence>
<dbReference type="Gene3D" id="3.30.70.260">
    <property type="match status" value="2"/>
</dbReference>
<keyword evidence="4 8" id="KW-0547">Nucleotide-binding</keyword>
<evidence type="ECO:0000256" key="2">
    <source>
        <dbReference type="ARBA" id="ARBA00010122"/>
    </source>
</evidence>
<comment type="catalytic activity">
    <reaction evidence="7 9">
        <text>L-aspartate + ATP = 4-phospho-L-aspartate + ADP</text>
        <dbReference type="Rhea" id="RHEA:23776"/>
        <dbReference type="ChEBI" id="CHEBI:29991"/>
        <dbReference type="ChEBI" id="CHEBI:30616"/>
        <dbReference type="ChEBI" id="CHEBI:57535"/>
        <dbReference type="ChEBI" id="CHEBI:456216"/>
        <dbReference type="EC" id="2.7.2.4"/>
    </reaction>
</comment>
<proteinExistence type="inferred from homology"/>
<dbReference type="InterPro" id="IPR001341">
    <property type="entry name" value="Asp_kinase"/>
</dbReference>
<feature type="domain" description="Aspartate/glutamate/uridylate kinase" evidence="11">
    <location>
        <begin position="17"/>
        <end position="290"/>
    </location>
</feature>
<dbReference type="NCBIfam" id="TIGR00657">
    <property type="entry name" value="asp_kinases"/>
    <property type="match status" value="1"/>
</dbReference>
<feature type="binding site" evidence="8">
    <location>
        <position position="56"/>
    </location>
    <ligand>
        <name>substrate</name>
    </ligand>
</feature>
<dbReference type="CDD" id="cd04912">
    <property type="entry name" value="ACT_AKiii-LysC-EC-like_1"/>
    <property type="match status" value="1"/>
</dbReference>
<dbReference type="PANTHER" id="PTHR21499">
    <property type="entry name" value="ASPARTATE KINASE"/>
    <property type="match status" value="1"/>
</dbReference>
<evidence type="ECO:0000313" key="14">
    <source>
        <dbReference type="Proteomes" id="UP000251545"/>
    </source>
</evidence>
<evidence type="ECO:0000256" key="4">
    <source>
        <dbReference type="ARBA" id="ARBA00022741"/>
    </source>
</evidence>
<dbReference type="UniPathway" id="UPA00051">
    <property type="reaction ID" value="UER00462"/>
</dbReference>
<dbReference type="UniPathway" id="UPA00034">
    <property type="reaction ID" value="UER00015"/>
</dbReference>
<comment type="pathway">
    <text evidence="10">Amino-acid biosynthesis; L-threonine biosynthesis; L-threonine from L-aspartate: step 1/5.</text>
</comment>
<dbReference type="AlphaFoldDB" id="A0A362X4M0"/>
<keyword evidence="10" id="KW-0028">Amino-acid biosynthesis</keyword>
<dbReference type="SUPFAM" id="SSF55021">
    <property type="entry name" value="ACT-like"/>
    <property type="match status" value="2"/>
</dbReference>
<evidence type="ECO:0000259" key="11">
    <source>
        <dbReference type="Pfam" id="PF00696"/>
    </source>
</evidence>
<dbReference type="InterPro" id="IPR036393">
    <property type="entry name" value="AceGlu_kinase-like_sf"/>
</dbReference>
<keyword evidence="3 9" id="KW-0808">Transferase</keyword>
<dbReference type="InterPro" id="IPR054352">
    <property type="entry name" value="ACT_Aspartokinase"/>
</dbReference>
<feature type="binding site" evidence="8">
    <location>
        <position position="244"/>
    </location>
    <ligand>
        <name>ATP</name>
        <dbReference type="ChEBI" id="CHEBI:30616"/>
    </ligand>
</feature>
<comment type="similarity">
    <text evidence="2 9">Belongs to the aspartokinase family.</text>
</comment>
<evidence type="ECO:0000259" key="12">
    <source>
        <dbReference type="Pfam" id="PF22468"/>
    </source>
</evidence>
<feature type="binding site" evidence="8">
    <location>
        <begin position="233"/>
        <end position="234"/>
    </location>
    <ligand>
        <name>ATP</name>
        <dbReference type="ChEBI" id="CHEBI:30616"/>
    </ligand>
</feature>
<dbReference type="EC" id="2.7.2.4" evidence="9"/>
<dbReference type="Pfam" id="PF00696">
    <property type="entry name" value="AA_kinase"/>
    <property type="match status" value="1"/>
</dbReference>
<dbReference type="InterPro" id="IPR042199">
    <property type="entry name" value="AsparK_Bifunc_asparK/hSer_DH"/>
</dbReference>
<dbReference type="PROSITE" id="PS00324">
    <property type="entry name" value="ASPARTOKINASE"/>
    <property type="match status" value="1"/>
</dbReference>
<sequence length="455" mass="50401">MFITLIIYNQKKQKLVKVLKFGGTSVGSVENMANVKDIINDGTQKIVVLSAMSGTTNTLVEIAKNIKALNPNAALQSINTLHGKYTNVISKLISEEALKNEVENYVSERFNFLKVSAKKPFTQIVENEILAQGELMSTFMFNAYLKQEGISSTLLPALDFMKIDAHKEPSFHEIEEKLSAVLDAADTAEIYITQGFICLDAKGEISNLQRGGSDYTATIIGAAIKAEEVQIWTDIDGMHNNDPRFVEGTKPISDLSFDEAAELAYFGAKILHPQTVLPVREYGIPVRLKNTMDPAARGTSITSNYFETGIKAIAAKDDITAIKIKSGRMLQAHGFLKKVFEIFETYETSIDMITTSEVAVSLTIDDDKNLDKIVSELETFASIEIDKNQSIICLVGHAIVDHESTHKLFKILKDVKIRMISYGGSKNNISLLVDTKNKIKTLKKLNNYLFDLVAV</sequence>
<accession>A0A362X4M0</accession>
<dbReference type="GO" id="GO:0009088">
    <property type="term" value="P:threonine biosynthetic process"/>
    <property type="evidence" value="ECO:0007669"/>
    <property type="project" value="UniProtKB-UniPathway"/>
</dbReference>
<comment type="pathway">
    <text evidence="10">Amino-acid biosynthesis; L-methionine biosynthesis via de novo pathway; L-homoserine from L-aspartate: step 1/3.</text>
</comment>
<feature type="domain" description="Aspartokinase ACT" evidence="12">
    <location>
        <begin position="392"/>
        <end position="447"/>
    </location>
</feature>
<feature type="binding site" evidence="8">
    <location>
        <position position="134"/>
    </location>
    <ligand>
        <name>substrate</name>
    </ligand>
</feature>
<gene>
    <name evidence="13" type="ORF">CLV33_101625</name>
</gene>
<keyword evidence="5 9" id="KW-0418">Kinase</keyword>
<comment type="pathway">
    <text evidence="1 10">Amino-acid biosynthesis; L-lysine biosynthesis via DAP pathway; (S)-tetrahydrodipicolinate from L-aspartate: step 1/4.</text>
</comment>
<dbReference type="CDD" id="cd04243">
    <property type="entry name" value="AAK_AK-HSDH-like"/>
    <property type="match status" value="1"/>
</dbReference>
<dbReference type="Proteomes" id="UP000251545">
    <property type="component" value="Unassembled WGS sequence"/>
</dbReference>
<dbReference type="InterPro" id="IPR005260">
    <property type="entry name" value="Asp_kin_monofn"/>
</dbReference>
<protein>
    <recommendedName>
        <fullName evidence="9">Aspartokinase</fullName>
        <ecNumber evidence="9">2.7.2.4</ecNumber>
    </recommendedName>
</protein>
<evidence type="ECO:0000256" key="3">
    <source>
        <dbReference type="ARBA" id="ARBA00022679"/>
    </source>
</evidence>
<dbReference type="GO" id="GO:0009090">
    <property type="term" value="P:homoserine biosynthetic process"/>
    <property type="evidence" value="ECO:0007669"/>
    <property type="project" value="TreeGrafter"/>
</dbReference>
<dbReference type="InterPro" id="IPR001048">
    <property type="entry name" value="Asp/Glu/Uridylate_kinase"/>
</dbReference>
<dbReference type="Pfam" id="PF22468">
    <property type="entry name" value="ACT_9"/>
    <property type="match status" value="1"/>
</dbReference>
<dbReference type="InterPro" id="IPR018042">
    <property type="entry name" value="Aspartate_kinase_CS"/>
</dbReference>
<dbReference type="Gene3D" id="1.20.120.1320">
    <property type="entry name" value="Aspartokinase, catalytic domain"/>
    <property type="match status" value="1"/>
</dbReference>
<comment type="caution">
    <text evidence="13">The sequence shown here is derived from an EMBL/GenBank/DDBJ whole genome shotgun (WGS) entry which is preliminary data.</text>
</comment>
<evidence type="ECO:0000313" key="13">
    <source>
        <dbReference type="EMBL" id="PQV51697.1"/>
    </source>
</evidence>
<dbReference type="UniPathway" id="UPA00050">
    <property type="reaction ID" value="UER00461"/>
</dbReference>
<evidence type="ECO:0000256" key="7">
    <source>
        <dbReference type="ARBA" id="ARBA00047872"/>
    </source>
</evidence>
<evidence type="ECO:0000256" key="9">
    <source>
        <dbReference type="RuleBase" id="RU003448"/>
    </source>
</evidence>